<proteinExistence type="inferred from homology"/>
<evidence type="ECO:0000313" key="12">
    <source>
        <dbReference type="EMBL" id="CEM62381.1"/>
    </source>
</evidence>
<dbReference type="InterPro" id="IPR003660">
    <property type="entry name" value="HAMP_dom"/>
</dbReference>
<keyword evidence="8" id="KW-0807">Transducer</keyword>
<dbReference type="InterPro" id="IPR004089">
    <property type="entry name" value="MCPsignal_dom"/>
</dbReference>
<dbReference type="GO" id="GO:0006935">
    <property type="term" value="P:chemotaxis"/>
    <property type="evidence" value="ECO:0007669"/>
    <property type="project" value="UniProtKB-KW"/>
</dbReference>
<dbReference type="RefSeq" id="WP_044634792.1">
    <property type="nucleotide sequence ID" value="NZ_CDNC01000025.1"/>
</dbReference>
<reference evidence="13" key="1">
    <citation type="submission" date="2015-01" db="EMBL/GenBank/DDBJ databases">
        <authorList>
            <person name="Manzoor Shahid"/>
            <person name="Zubair Saima"/>
        </authorList>
    </citation>
    <scope>NUCLEOTIDE SEQUENCE [LARGE SCALE GENOMIC DNA]</scope>
    <source>
        <strain evidence="13">V1</strain>
    </source>
</reference>
<evidence type="ECO:0000259" key="11">
    <source>
        <dbReference type="PROSITE" id="PS50885"/>
    </source>
</evidence>
<keyword evidence="2" id="KW-1003">Cell membrane</keyword>
<dbReference type="Gene3D" id="6.10.340.10">
    <property type="match status" value="1"/>
</dbReference>
<dbReference type="Pfam" id="PF00672">
    <property type="entry name" value="HAMP"/>
    <property type="match status" value="1"/>
</dbReference>
<dbReference type="SMART" id="SM00304">
    <property type="entry name" value="HAMP"/>
    <property type="match status" value="1"/>
</dbReference>
<feature type="domain" description="HAMP" evidence="11">
    <location>
        <begin position="314"/>
        <end position="368"/>
    </location>
</feature>
<evidence type="ECO:0000256" key="2">
    <source>
        <dbReference type="ARBA" id="ARBA00022475"/>
    </source>
</evidence>
<dbReference type="GO" id="GO:0005886">
    <property type="term" value="C:plasma membrane"/>
    <property type="evidence" value="ECO:0007669"/>
    <property type="project" value="UniProtKB-SubCell"/>
</dbReference>
<comment type="subcellular location">
    <subcellularLocation>
        <location evidence="1">Cell membrane</location>
        <topology evidence="1">Multi-pass membrane protein</topology>
    </subcellularLocation>
</comment>
<evidence type="ECO:0000256" key="7">
    <source>
        <dbReference type="ARBA" id="ARBA00029447"/>
    </source>
</evidence>
<gene>
    <name evidence="12" type="ORF">TPHV1_310010</name>
</gene>
<dbReference type="PANTHER" id="PTHR43531">
    <property type="entry name" value="PROTEIN ICFG"/>
    <property type="match status" value="1"/>
</dbReference>
<keyword evidence="3" id="KW-0145">Chemotaxis</keyword>
<dbReference type="InterPro" id="IPR033479">
    <property type="entry name" value="dCache_1"/>
</dbReference>
<evidence type="ECO:0000256" key="9">
    <source>
        <dbReference type="SAM" id="Phobius"/>
    </source>
</evidence>
<dbReference type="OrthoDB" id="9814363at2"/>
<name>A0A0B7H0D0_TREPH</name>
<keyword evidence="4 9" id="KW-0812">Transmembrane</keyword>
<dbReference type="Gene3D" id="1.10.287.950">
    <property type="entry name" value="Methyl-accepting chemotaxis protein"/>
    <property type="match status" value="1"/>
</dbReference>
<dbReference type="EMBL" id="CDNC01000025">
    <property type="protein sequence ID" value="CEM62381.1"/>
    <property type="molecule type" value="Genomic_DNA"/>
</dbReference>
<feature type="transmembrane region" description="Helical" evidence="9">
    <location>
        <begin position="293"/>
        <end position="317"/>
    </location>
</feature>
<dbReference type="Pfam" id="PF02743">
    <property type="entry name" value="dCache_1"/>
    <property type="match status" value="1"/>
</dbReference>
<accession>A0A0B7H0D0</accession>
<evidence type="ECO:0000259" key="10">
    <source>
        <dbReference type="PROSITE" id="PS50111"/>
    </source>
</evidence>
<dbReference type="Proteomes" id="UP000042527">
    <property type="component" value="Unassembled WGS sequence"/>
</dbReference>
<evidence type="ECO:0000256" key="4">
    <source>
        <dbReference type="ARBA" id="ARBA00022692"/>
    </source>
</evidence>
<dbReference type="SMART" id="SM00283">
    <property type="entry name" value="MA"/>
    <property type="match status" value="1"/>
</dbReference>
<dbReference type="InterPro" id="IPR004090">
    <property type="entry name" value="Chemotax_Me-accpt_rcpt"/>
</dbReference>
<keyword evidence="13" id="KW-1185">Reference proteome</keyword>
<evidence type="ECO:0000256" key="1">
    <source>
        <dbReference type="ARBA" id="ARBA00004651"/>
    </source>
</evidence>
<dbReference type="CDD" id="cd06225">
    <property type="entry name" value="HAMP"/>
    <property type="match status" value="1"/>
</dbReference>
<evidence type="ECO:0000256" key="6">
    <source>
        <dbReference type="ARBA" id="ARBA00023136"/>
    </source>
</evidence>
<feature type="domain" description="Methyl-accepting transducer" evidence="10">
    <location>
        <begin position="415"/>
        <end position="637"/>
    </location>
</feature>
<dbReference type="PROSITE" id="PS50885">
    <property type="entry name" value="HAMP"/>
    <property type="match status" value="1"/>
</dbReference>
<comment type="similarity">
    <text evidence="7">Belongs to the methyl-accepting chemotaxis (MCP) protein family.</text>
</comment>
<keyword evidence="6 9" id="KW-0472">Membrane</keyword>
<dbReference type="PROSITE" id="PS50111">
    <property type="entry name" value="CHEMOTAXIS_TRANSDUC_2"/>
    <property type="match status" value="1"/>
</dbReference>
<dbReference type="Gene3D" id="3.30.450.20">
    <property type="entry name" value="PAS domain"/>
    <property type="match status" value="1"/>
</dbReference>
<dbReference type="PRINTS" id="PR00260">
    <property type="entry name" value="CHEMTRNSDUCR"/>
</dbReference>
<evidence type="ECO:0000313" key="13">
    <source>
        <dbReference type="Proteomes" id="UP000042527"/>
    </source>
</evidence>
<dbReference type="InterPro" id="IPR051310">
    <property type="entry name" value="MCP_chemotaxis"/>
</dbReference>
<dbReference type="SUPFAM" id="SSF58104">
    <property type="entry name" value="Methyl-accepting chemotaxis protein (MCP) signaling domain"/>
    <property type="match status" value="2"/>
</dbReference>
<dbReference type="CDD" id="cd12912">
    <property type="entry name" value="PDC2_MCP_like"/>
    <property type="match status" value="1"/>
</dbReference>
<organism evidence="12 13">
    <name type="scientific">Treponema phagedenis</name>
    <dbReference type="NCBI Taxonomy" id="162"/>
    <lineage>
        <taxon>Bacteria</taxon>
        <taxon>Pseudomonadati</taxon>
        <taxon>Spirochaetota</taxon>
        <taxon>Spirochaetia</taxon>
        <taxon>Spirochaetales</taxon>
        <taxon>Treponemataceae</taxon>
        <taxon>Treponema</taxon>
    </lineage>
</organism>
<dbReference type="GO" id="GO:0007165">
    <property type="term" value="P:signal transduction"/>
    <property type="evidence" value="ECO:0007669"/>
    <property type="project" value="UniProtKB-KW"/>
</dbReference>
<dbReference type="AlphaFoldDB" id="A0A0B7H0D0"/>
<dbReference type="PANTHER" id="PTHR43531:SF11">
    <property type="entry name" value="METHYL-ACCEPTING CHEMOTAXIS PROTEIN 3"/>
    <property type="match status" value="1"/>
</dbReference>
<dbReference type="Pfam" id="PF00015">
    <property type="entry name" value="MCPsignal"/>
    <property type="match status" value="1"/>
</dbReference>
<evidence type="ECO:0000256" key="8">
    <source>
        <dbReference type="PROSITE-ProRule" id="PRU00284"/>
    </source>
</evidence>
<dbReference type="GO" id="GO:0004888">
    <property type="term" value="F:transmembrane signaling receptor activity"/>
    <property type="evidence" value="ECO:0007669"/>
    <property type="project" value="InterPro"/>
</dbReference>
<sequence>MKNKKRFSIGKKLTLFTLAIFLCAELILGIVFSLRGKHDLALIIKEDMASTLARESAGIADKFKNETHYLEGLAQNLLITDTTIPFEKKIAFFKTEAKRNGYTYFSYSETDGNTIKFAENSKPASVAKKQGFIDAMKGNTNFRDVRLSGIAKTPVVSYMVPIYNIERTKVIAVFQGHLDASFLSQIAKNIKNKKTGKACIINKEGRIVGSADADDVAKEINLFESRDIPDEKRRLGEFLQPLVKENKTAFGSYSDGKRRMAAGFAAIEGTPWLLVYTVTQAELEQQLSVLTRLYIIGSVIILSIASAALALIIRIIVKQILKIVALLRDIAEGEGDLTVRLPVTGNDELTDLQLYFNKTIEKIGHLIKNVRSSSDKMSEIGSDLSSNMSETASSINQISANIDGVKQQVLEQSASVTETASTMEEIIRTIKNLNGSIETQAASVEQSSAAVEEMMQNIASISQTLTKEDEAIVHLNNATDDGKSAVTESHAITQKIAEQSGGLIEASNVIQNIAAQTNLLAMNAAIEAAHAGEAGKGFAVVADEIRKLAEESSAQGKTITATLKMLGTEIDSLSGKAAIVSEKFNIISELSNEVNNTSDVLMSAMKEQENGSREVLAAIQSINAVTLEVKDGSAEMLRGGEQVAEEMRKLDGLSRIITDSMNEMASGAVQINNAVQEVNEITRKNKESIDSLSAELGKFKV</sequence>
<evidence type="ECO:0000256" key="5">
    <source>
        <dbReference type="ARBA" id="ARBA00022989"/>
    </source>
</evidence>
<evidence type="ECO:0000256" key="3">
    <source>
        <dbReference type="ARBA" id="ARBA00022500"/>
    </source>
</evidence>
<protein>
    <submittedName>
        <fullName evidence="12">Methyl-accepting chemotaxis protein signaling domain protein</fullName>
    </submittedName>
</protein>
<keyword evidence="5 9" id="KW-1133">Transmembrane helix</keyword>